<name>A0A0A0L520_CUCSA</name>
<evidence type="ECO:0000313" key="1">
    <source>
        <dbReference type="EMBL" id="KGN56124.1"/>
    </source>
</evidence>
<reference evidence="1 2" key="2">
    <citation type="journal article" date="2009" name="PLoS ONE">
        <title>An integrated genetic and cytogenetic map of the cucumber genome.</title>
        <authorList>
            <person name="Ren Y."/>
            <person name="Zhang Z."/>
            <person name="Liu J."/>
            <person name="Staub J.E."/>
            <person name="Han Y."/>
            <person name="Cheng Z."/>
            <person name="Li X."/>
            <person name="Lu J."/>
            <person name="Miao H."/>
            <person name="Kang H."/>
            <person name="Xie B."/>
            <person name="Gu X."/>
            <person name="Wang X."/>
            <person name="Du Y."/>
            <person name="Jin W."/>
            <person name="Huang S."/>
        </authorList>
    </citation>
    <scope>NUCLEOTIDE SEQUENCE [LARGE SCALE GENOMIC DNA]</scope>
    <source>
        <strain evidence="2">cv. 9930</strain>
    </source>
</reference>
<dbReference type="AlphaFoldDB" id="A0A0A0L520"/>
<protein>
    <submittedName>
        <fullName evidence="1">Uncharacterized protein</fullName>
    </submittedName>
</protein>
<evidence type="ECO:0000313" key="2">
    <source>
        <dbReference type="Proteomes" id="UP000029981"/>
    </source>
</evidence>
<gene>
    <name evidence="1" type="ORF">Csa_3G077590</name>
</gene>
<dbReference type="Proteomes" id="UP000029981">
    <property type="component" value="Chromosome 3"/>
</dbReference>
<reference evidence="1 2" key="4">
    <citation type="journal article" date="2011" name="BMC Genomics">
        <title>RNA-Seq improves annotation of protein-coding genes in the cucumber genome.</title>
        <authorList>
            <person name="Li Z."/>
            <person name="Zhang Z."/>
            <person name="Yan P."/>
            <person name="Huang S."/>
            <person name="Fei Z."/>
            <person name="Lin K."/>
        </authorList>
    </citation>
    <scope>NUCLEOTIDE SEQUENCE [LARGE SCALE GENOMIC DNA]</scope>
    <source>
        <strain evidence="2">cv. 9930</strain>
    </source>
</reference>
<keyword evidence="2" id="KW-1185">Reference proteome</keyword>
<reference evidence="1 2" key="3">
    <citation type="journal article" date="2010" name="BMC Genomics">
        <title>Transcriptome sequencing and comparative analysis of cucumber flowers with different sex types.</title>
        <authorList>
            <person name="Guo S."/>
            <person name="Zheng Y."/>
            <person name="Joung J.G."/>
            <person name="Liu S."/>
            <person name="Zhang Z."/>
            <person name="Crasta O.R."/>
            <person name="Sobral B.W."/>
            <person name="Xu Y."/>
            <person name="Huang S."/>
            <person name="Fei Z."/>
        </authorList>
    </citation>
    <scope>NUCLEOTIDE SEQUENCE [LARGE SCALE GENOMIC DNA]</scope>
    <source>
        <strain evidence="2">cv. 9930</strain>
    </source>
</reference>
<organism evidence="1 2">
    <name type="scientific">Cucumis sativus</name>
    <name type="common">Cucumber</name>
    <dbReference type="NCBI Taxonomy" id="3659"/>
    <lineage>
        <taxon>Eukaryota</taxon>
        <taxon>Viridiplantae</taxon>
        <taxon>Streptophyta</taxon>
        <taxon>Embryophyta</taxon>
        <taxon>Tracheophyta</taxon>
        <taxon>Spermatophyta</taxon>
        <taxon>Magnoliopsida</taxon>
        <taxon>eudicotyledons</taxon>
        <taxon>Gunneridae</taxon>
        <taxon>Pentapetalae</taxon>
        <taxon>rosids</taxon>
        <taxon>fabids</taxon>
        <taxon>Cucurbitales</taxon>
        <taxon>Cucurbitaceae</taxon>
        <taxon>Benincaseae</taxon>
        <taxon>Cucumis</taxon>
    </lineage>
</organism>
<dbReference type="Gramene" id="KGN56124">
    <property type="protein sequence ID" value="KGN56124"/>
    <property type="gene ID" value="Csa_3G077590"/>
</dbReference>
<reference evidence="1 2" key="1">
    <citation type="journal article" date="2009" name="Nat. Genet.">
        <title>The genome of the cucumber, Cucumis sativus L.</title>
        <authorList>
            <person name="Huang S."/>
            <person name="Li R."/>
            <person name="Zhang Z."/>
            <person name="Li L."/>
            <person name="Gu X."/>
            <person name="Fan W."/>
            <person name="Lucas W.J."/>
            <person name="Wang X."/>
            <person name="Xie B."/>
            <person name="Ni P."/>
            <person name="Ren Y."/>
            <person name="Zhu H."/>
            <person name="Li J."/>
            <person name="Lin K."/>
            <person name="Jin W."/>
            <person name="Fei Z."/>
            <person name="Li G."/>
            <person name="Staub J."/>
            <person name="Kilian A."/>
            <person name="van der Vossen E.A."/>
            <person name="Wu Y."/>
            <person name="Guo J."/>
            <person name="He J."/>
            <person name="Jia Z."/>
            <person name="Ren Y."/>
            <person name="Tian G."/>
            <person name="Lu Y."/>
            <person name="Ruan J."/>
            <person name="Qian W."/>
            <person name="Wang M."/>
            <person name="Huang Q."/>
            <person name="Li B."/>
            <person name="Xuan Z."/>
            <person name="Cao J."/>
            <person name="Asan"/>
            <person name="Wu Z."/>
            <person name="Zhang J."/>
            <person name="Cai Q."/>
            <person name="Bai Y."/>
            <person name="Zhao B."/>
            <person name="Han Y."/>
            <person name="Li Y."/>
            <person name="Li X."/>
            <person name="Wang S."/>
            <person name="Shi Q."/>
            <person name="Liu S."/>
            <person name="Cho W.K."/>
            <person name="Kim J.Y."/>
            <person name="Xu Y."/>
            <person name="Heller-Uszynska K."/>
            <person name="Miao H."/>
            <person name="Cheng Z."/>
            <person name="Zhang S."/>
            <person name="Wu J."/>
            <person name="Yang Y."/>
            <person name="Kang H."/>
            <person name="Li M."/>
            <person name="Liang H."/>
            <person name="Ren X."/>
            <person name="Shi Z."/>
            <person name="Wen M."/>
            <person name="Jian M."/>
            <person name="Yang H."/>
            <person name="Zhang G."/>
            <person name="Yang Z."/>
            <person name="Chen R."/>
            <person name="Liu S."/>
            <person name="Li J."/>
            <person name="Ma L."/>
            <person name="Liu H."/>
            <person name="Zhou Y."/>
            <person name="Zhao J."/>
            <person name="Fang X."/>
            <person name="Li G."/>
            <person name="Fang L."/>
            <person name="Li Y."/>
            <person name="Liu D."/>
            <person name="Zheng H."/>
            <person name="Zhang Y."/>
            <person name="Qin N."/>
            <person name="Li Z."/>
            <person name="Yang G."/>
            <person name="Yang S."/>
            <person name="Bolund L."/>
            <person name="Kristiansen K."/>
            <person name="Zheng H."/>
            <person name="Li S."/>
            <person name="Zhang X."/>
            <person name="Yang H."/>
            <person name="Wang J."/>
            <person name="Sun R."/>
            <person name="Zhang B."/>
            <person name="Jiang S."/>
            <person name="Wang J."/>
            <person name="Du Y."/>
            <person name="Li S."/>
        </authorList>
    </citation>
    <scope>NUCLEOTIDE SEQUENCE [LARGE SCALE GENOMIC DNA]</scope>
    <source>
        <strain evidence="2">cv. 9930</strain>
    </source>
</reference>
<accession>A0A0A0L520</accession>
<dbReference type="EMBL" id="CM002924">
    <property type="protein sequence ID" value="KGN56124.1"/>
    <property type="molecule type" value="Genomic_DNA"/>
</dbReference>
<proteinExistence type="predicted"/>
<sequence length="117" mass="13336">MASRMDAYTNASSSQCPSMSCWVFPIVDIEVDVGNTILRHIDRTSNMTFSRFFVPVSEACVRQKVLPTLSRFRVSFVSPDAILTLSPTWFSVLGETFSTRFVILTDICMHQDNHYFL</sequence>